<protein>
    <submittedName>
        <fullName evidence="2">Uncharacterized protein</fullName>
    </submittedName>
</protein>
<accession>A0AAE0YHQ0</accession>
<name>A0AAE0YHQ0_9GAST</name>
<dbReference type="EMBL" id="JAWDGP010006193">
    <property type="protein sequence ID" value="KAK3745784.1"/>
    <property type="molecule type" value="Genomic_DNA"/>
</dbReference>
<gene>
    <name evidence="2" type="ORF">RRG08_030658</name>
</gene>
<comment type="caution">
    <text evidence="2">The sequence shown here is derived from an EMBL/GenBank/DDBJ whole genome shotgun (WGS) entry which is preliminary data.</text>
</comment>
<feature type="region of interest" description="Disordered" evidence="1">
    <location>
        <begin position="199"/>
        <end position="219"/>
    </location>
</feature>
<feature type="region of interest" description="Disordered" evidence="1">
    <location>
        <begin position="2098"/>
        <end position="2122"/>
    </location>
</feature>
<dbReference type="Proteomes" id="UP001283361">
    <property type="component" value="Unassembled WGS sequence"/>
</dbReference>
<feature type="compositionally biased region" description="Polar residues" evidence="1">
    <location>
        <begin position="2107"/>
        <end position="2122"/>
    </location>
</feature>
<feature type="compositionally biased region" description="Polar residues" evidence="1">
    <location>
        <begin position="488"/>
        <end position="499"/>
    </location>
</feature>
<organism evidence="2 3">
    <name type="scientific">Elysia crispata</name>
    <name type="common">lettuce slug</name>
    <dbReference type="NCBI Taxonomy" id="231223"/>
    <lineage>
        <taxon>Eukaryota</taxon>
        <taxon>Metazoa</taxon>
        <taxon>Spiralia</taxon>
        <taxon>Lophotrochozoa</taxon>
        <taxon>Mollusca</taxon>
        <taxon>Gastropoda</taxon>
        <taxon>Heterobranchia</taxon>
        <taxon>Euthyneura</taxon>
        <taxon>Panpulmonata</taxon>
        <taxon>Sacoglossa</taxon>
        <taxon>Placobranchoidea</taxon>
        <taxon>Plakobranchidae</taxon>
        <taxon>Elysia</taxon>
    </lineage>
</organism>
<feature type="compositionally biased region" description="Polar residues" evidence="1">
    <location>
        <begin position="321"/>
        <end position="335"/>
    </location>
</feature>
<proteinExistence type="predicted"/>
<feature type="region of interest" description="Disordered" evidence="1">
    <location>
        <begin position="157"/>
        <end position="185"/>
    </location>
</feature>
<feature type="region of interest" description="Disordered" evidence="1">
    <location>
        <begin position="1604"/>
        <end position="1623"/>
    </location>
</feature>
<feature type="compositionally biased region" description="Polar residues" evidence="1">
    <location>
        <begin position="1605"/>
        <end position="1623"/>
    </location>
</feature>
<sequence length="2570" mass="288918">MAFANLSSRFIQSFQHTFGGLKSIQIAFYERAADLSSAIDDIVSDSFQTSQPLWWKTNEASAGAKAALPPTPIEADPTDIDTSPEVLGIKKEFSQTSGILMSLGCVTLTVYMVILCTRRRRCHLLQKRATETRQPKRPKFNIPASSEASFAVPVYFPPDRDGHTTSGDSPPAPTACLADSPATEQQLPHNMHRICRVHNTDDTSDSKTDDMKGRIHMPKDNNLNMKQKIKTASNAVKSPATESKTFQRNLPRLVCPPGNFKNVFEKQTVNMKQHTSTTQRKPDSTADRHPVALTVNQRTNSHRRDHADTLDLPTCEHSRANFLNSHTEGKTSGTNTDDEQTQAKRRSLRQSNFLDSRRKIASSLIVPAAPLPINVAAKCPIGSFPGDSPAKESDIVGNSDSKYFDRRVRSLSPTVHRWISPSDKFQNQKPVHSIYIQAPTRFTAINSELKPRLEPRQPSGRWAGGLPKERICEIRRKTRKLETTLSVKNRKSVVSGSPRKQQDTPVKYSYEGQQRTCNQETSSVTRKGGHCERHQAKHSWPVKKKSLSSGSYNNGKCNTSVTNDGKPRFKYDWPIFFSSIIAKHPKRRKTQEKISKNKSTRNVLKKGMQFPVERVDKNEIMKPQQVSSMMPVRPLPSPVKFSDSHSIGIFGLRKTATPILCSLSGKGAFTSYSRGDQIQNQSAPVDGQETPTMTSYHGFCLANQNSVLEAPLATSADTLHEAALLPLDQQHNRARHNTRFLNTSATEPHSSSNDCSLMAEQHIPLTNRSPTVYAKSFYNHSNLKADVHLPLQREGSFRLSRRNNVTGAGTQHVKLSRHAGTKDFVPPLQMRSKARTISLTQESKSKTYDKSFSINLQLQTPMPNSSRAQSEPNKSKVDLHKASPLQFEMPMQEPLFSDIIQTLNSKSKTVRPLCARKSGMGAYLDEASKRSSRLKSLTENSIKKISTNSSKYFLGPAITKQPSEKLKGNTVFRITRNRVTTLKTQQGQRAPHASELGLLTRKQLFQQRSKTAEKEAKTSEESKNKNTETFTPTEIFDSAAAERISVIPKCSIFTAKISDTQNVSEQAQTFRVRRVDGTDPRGFRWQFPADTNNHLTNHRSTLKLGNHRSQCIGSKPLFTTCKPRKLFFAKRSTHDSLTCPGFQKTNLQDGRKDCMSPIMLPLLSQVNNDMESNSKTKVTYTVQNHLAKPNDPLKQEKTLLSNKKTPDSHLKSDKAVPLGENTILHSQHSSFCSCSNSHCSYNLNHLSGSSSFHSSYAADLTCKPKCIKKSHRGQVKKPIKVLSVSGAMSRLHEQCAPHMKYHPPTNLNPYRIRKLRPSCSKACSTASSSTSVRKLKNCFDDRIQGKNKKNGKRITVKDTSFDSKFFWKNTMKSPLLSREENIKDNYVKYCKMKKTKLLRHEPYRKGRSLQRKDLFTIPKLHRAYRARNRNNCSPLYKRHMTLNSPSLLENFNCATIKSSYYSNASSLPDRQLQGINDNSFFSKQEKKLDVDSEMCSQNVCYRGDQYTFSLSKPSWPTTNISKNFTNFKNGCSELSMSKRDSKVKRPLRSINHSFVPHKGKIESAETTHRNDTITDTIKDTFKPHDKSPLGQVVNTTEMHIDDTGESPSYSFPTTKSHMTQTDTSRTLSLDVAIQTSPTILYTTQGPPSRRPRCKSNHRIQDYVKHRVREMRFEKFLRRRQLFKYHLPHIGISTSTDQRGVSQWYNTNINRSVCRARVAEEKPSSQNLMMSEFLRDGDRAHDVKDAQKCFQKQTVLLKEKENQTIAWKKTHQPQKEETFPKITLECAKNTVPNTLSANSETKSISSFTVLLSEIEITPQLGSLQCLSEAKQEVKSISKPSVDAQEMFTPQMQSKSSDRIEPGLKPVETGMNSEGCMSPRTSELHNMCLVRPSWKNVNIEEVDRRVKWALRLRRELQLSRSSRGQRGNAPSTSDMKQNIGREPLMYENKSNQIKGDCHRSRKPKVYNTNGCTNNTIDTHISNVKSEPFYSSISMHCDSAAKQTKNCCKSHYITKNDGGGNKDKDILSCDYSKELKPTYNRITKGDNLKQMAVRGSTPPELSSRTERSLSLHDLTANAEKVLDIERPASVDFQAQIGHASCRKKAKSASRHGNSPPNKISRIGNNCCSSSRPRLVGSLVQRLPQVPLSSFVEWFIETSDPKNFLTPDKSSASSDEKGSECKSISCNNTISVTMHHATITDSSNQGSTFFKIHSDEAENKFSAKSSMQTHSTMSNNSNVKKHNKNEQSFSKAMSHLSTKSFQNRLNSVECFNKDSKLTQSCVRKNVDANESNQLITNVYQEIKDLKEHKRCVSKEITSGSQNATPSLAFETNAPNKNKTLYVTEANYIDETQVENPQIVDTGAQSTSRANSQTYTCDDSTTAVEKSLETDRICIYDTLCSSSGQGDDDDTDYSRYYADDRFERQTCDSNIPSLPHTWDVSQPLPSSAAADLYLVSQPKLTHDDLDNRLRIEPRASQASRSKHCSAIIDNSARDKKSAYLHLEGVSNDGQCCKEDGVETKCDPGIRHILMKLRQPDLEGCSNVPEQKSGKVRITLRRSSDVSGIVAKFQNKNNNA</sequence>
<reference evidence="2" key="1">
    <citation type="journal article" date="2023" name="G3 (Bethesda)">
        <title>A reference genome for the long-term kleptoplast-retaining sea slug Elysia crispata morphotype clarki.</title>
        <authorList>
            <person name="Eastman K.E."/>
            <person name="Pendleton A.L."/>
            <person name="Shaikh M.A."/>
            <person name="Suttiyut T."/>
            <person name="Ogas R."/>
            <person name="Tomko P."/>
            <person name="Gavelis G."/>
            <person name="Widhalm J.R."/>
            <person name="Wisecaver J.H."/>
        </authorList>
    </citation>
    <scope>NUCLEOTIDE SEQUENCE</scope>
    <source>
        <strain evidence="2">ECLA1</strain>
    </source>
</reference>
<feature type="compositionally biased region" description="Basic residues" evidence="1">
    <location>
        <begin position="535"/>
        <end position="546"/>
    </location>
</feature>
<evidence type="ECO:0000313" key="3">
    <source>
        <dbReference type="Proteomes" id="UP001283361"/>
    </source>
</evidence>
<feature type="region of interest" description="Disordered" evidence="1">
    <location>
        <begin position="488"/>
        <end position="551"/>
    </location>
</feature>
<keyword evidence="3" id="KW-1185">Reference proteome</keyword>
<feature type="compositionally biased region" description="Basic and acidic residues" evidence="1">
    <location>
        <begin position="280"/>
        <end position="290"/>
    </location>
</feature>
<feature type="region of interest" description="Disordered" evidence="1">
    <location>
        <begin position="2217"/>
        <end position="2245"/>
    </location>
</feature>
<feature type="compositionally biased region" description="Basic and acidic residues" evidence="1">
    <location>
        <begin position="305"/>
        <end position="319"/>
    </location>
</feature>
<feature type="compositionally biased region" description="Basic and acidic residues" evidence="1">
    <location>
        <begin position="1010"/>
        <end position="1026"/>
    </location>
</feature>
<feature type="region of interest" description="Disordered" evidence="1">
    <location>
        <begin position="1007"/>
        <end position="1031"/>
    </location>
</feature>
<evidence type="ECO:0000256" key="1">
    <source>
        <dbReference type="SAM" id="MobiDB-lite"/>
    </source>
</evidence>
<evidence type="ECO:0000313" key="2">
    <source>
        <dbReference type="EMBL" id="KAK3745784.1"/>
    </source>
</evidence>
<feature type="region of interest" description="Disordered" evidence="1">
    <location>
        <begin position="272"/>
        <end position="349"/>
    </location>
</feature>
<feature type="compositionally biased region" description="Polar residues" evidence="1">
    <location>
        <begin position="2218"/>
        <end position="2229"/>
    </location>
</feature>
<feature type="compositionally biased region" description="Polar residues" evidence="1">
    <location>
        <begin position="511"/>
        <end position="525"/>
    </location>
</feature>